<gene>
    <name evidence="1" type="ORF">R1sor_021104</name>
</gene>
<proteinExistence type="predicted"/>
<keyword evidence="2" id="KW-1185">Reference proteome</keyword>
<organism evidence="1 2">
    <name type="scientific">Riccia sorocarpa</name>
    <dbReference type="NCBI Taxonomy" id="122646"/>
    <lineage>
        <taxon>Eukaryota</taxon>
        <taxon>Viridiplantae</taxon>
        <taxon>Streptophyta</taxon>
        <taxon>Embryophyta</taxon>
        <taxon>Marchantiophyta</taxon>
        <taxon>Marchantiopsida</taxon>
        <taxon>Marchantiidae</taxon>
        <taxon>Marchantiales</taxon>
        <taxon>Ricciaceae</taxon>
        <taxon>Riccia</taxon>
    </lineage>
</organism>
<dbReference type="Proteomes" id="UP001633002">
    <property type="component" value="Unassembled WGS sequence"/>
</dbReference>
<sequence>MPEATPAVMEGMESLRIEAQLGPGDDLIPSIWQDLPAGLDRPFMVNFGDLVKSILFSPNFLDLAPTMGKFDATDVSHLLEKAGENTHIEKDKFGYAVAEGEVWFVETFTDAGVCTRDRKIAILALSKNPPSVKRLAELYVERSMILCSFTASYKAFV</sequence>
<name>A0ABD3GG37_9MARC</name>
<comment type="caution">
    <text evidence="1">The sequence shown here is derived from an EMBL/GenBank/DDBJ whole genome shotgun (WGS) entry which is preliminary data.</text>
</comment>
<accession>A0ABD3GG37</accession>
<reference evidence="1 2" key="1">
    <citation type="submission" date="2024-09" db="EMBL/GenBank/DDBJ databases">
        <title>Chromosome-scale assembly of Riccia sorocarpa.</title>
        <authorList>
            <person name="Paukszto L."/>
        </authorList>
    </citation>
    <scope>NUCLEOTIDE SEQUENCE [LARGE SCALE GENOMIC DNA]</scope>
    <source>
        <strain evidence="1">LP-2024</strain>
        <tissue evidence="1">Aerial parts of the thallus</tissue>
    </source>
</reference>
<dbReference type="AlphaFoldDB" id="A0ABD3GG37"/>
<evidence type="ECO:0008006" key="3">
    <source>
        <dbReference type="Google" id="ProtNLM"/>
    </source>
</evidence>
<dbReference type="EMBL" id="JBJQOH010000007">
    <property type="protein sequence ID" value="KAL3678148.1"/>
    <property type="molecule type" value="Genomic_DNA"/>
</dbReference>
<evidence type="ECO:0000313" key="1">
    <source>
        <dbReference type="EMBL" id="KAL3678148.1"/>
    </source>
</evidence>
<protein>
    <recommendedName>
        <fullName evidence="3">Profilin</fullName>
    </recommendedName>
</protein>
<evidence type="ECO:0000313" key="2">
    <source>
        <dbReference type="Proteomes" id="UP001633002"/>
    </source>
</evidence>